<organism evidence="2 3">
    <name type="scientific">Streptococcus oralis subsp. dentisani</name>
    <dbReference type="NCBI Taxonomy" id="1458253"/>
    <lineage>
        <taxon>Bacteria</taxon>
        <taxon>Bacillati</taxon>
        <taxon>Bacillota</taxon>
        <taxon>Bacilli</taxon>
        <taxon>Lactobacillales</taxon>
        <taxon>Streptococcaceae</taxon>
        <taxon>Streptococcus</taxon>
    </lineage>
</organism>
<dbReference type="AlphaFoldDB" id="A0A1X1JCT3"/>
<dbReference type="PROSITE" id="PS50943">
    <property type="entry name" value="HTH_CROC1"/>
    <property type="match status" value="1"/>
</dbReference>
<dbReference type="EMBL" id="NCVA01000038">
    <property type="protein sequence ID" value="ORO84523.1"/>
    <property type="molecule type" value="Genomic_DNA"/>
</dbReference>
<proteinExistence type="predicted"/>
<protein>
    <submittedName>
        <fullName evidence="2">Transcriptional regulator</fullName>
    </submittedName>
</protein>
<comment type="caution">
    <text evidence="2">The sequence shown here is derived from an EMBL/GenBank/DDBJ whole genome shotgun (WGS) entry which is preliminary data.</text>
</comment>
<sequence length="180" mass="20785">MIGAYLKKYRTEGNVTTKRLAEYLKVSQSYVSQIENEKKIPSVKKLFEITECIAACSIKEKCEQDGLNSEEYYIEYQTLASSYIDEIIKNINLDSIHNDKEKQMLKDLIEFNDKTSSLPWVSTTYKDISQDIINGEKIKINLDYIFRKNVKITIDGQALTTEDLTALQILIEGIRSRHKS</sequence>
<feature type="domain" description="HTH cro/C1-type" evidence="1">
    <location>
        <begin position="6"/>
        <end position="61"/>
    </location>
</feature>
<dbReference type="RefSeq" id="WP_084947442.1">
    <property type="nucleotide sequence ID" value="NZ_NCVA01000038.1"/>
</dbReference>
<dbReference type="Proteomes" id="UP000193064">
    <property type="component" value="Unassembled WGS sequence"/>
</dbReference>
<dbReference type="Gene3D" id="1.10.260.40">
    <property type="entry name" value="lambda repressor-like DNA-binding domains"/>
    <property type="match status" value="1"/>
</dbReference>
<gene>
    <name evidence="2" type="ORF">B7705_02405</name>
</gene>
<reference evidence="2 3" key="1">
    <citation type="journal article" date="2016" name="Eur. J. Clin. Microbiol. Infect. Dis.">
        <title>Whole genome sequencing as a tool for phylogenetic analysis of clinical strains of Mitis group streptococci.</title>
        <authorList>
            <person name="Rasmussen L.H."/>
            <person name="Dargis R."/>
            <person name="Hojholt K."/>
            <person name="Christensen J.J."/>
            <person name="Skovgaard O."/>
            <person name="Justesen U.S."/>
            <person name="Rosenvinge F.S."/>
            <person name="Moser C."/>
            <person name="Lukjancenko O."/>
            <person name="Rasmussen S."/>
            <person name="Nielsen X.C."/>
        </authorList>
    </citation>
    <scope>NUCLEOTIDE SEQUENCE [LARGE SCALE GENOMIC DNA]</scope>
    <source>
        <strain evidence="2 3">RH_13585_10</strain>
    </source>
</reference>
<evidence type="ECO:0000313" key="3">
    <source>
        <dbReference type="Proteomes" id="UP000193064"/>
    </source>
</evidence>
<dbReference type="SMART" id="SM00530">
    <property type="entry name" value="HTH_XRE"/>
    <property type="match status" value="1"/>
</dbReference>
<dbReference type="InterPro" id="IPR010982">
    <property type="entry name" value="Lambda_DNA-bd_dom_sf"/>
</dbReference>
<dbReference type="SUPFAM" id="SSF47413">
    <property type="entry name" value="lambda repressor-like DNA-binding domains"/>
    <property type="match status" value="1"/>
</dbReference>
<accession>A0A1X1JCT3</accession>
<evidence type="ECO:0000313" key="2">
    <source>
        <dbReference type="EMBL" id="ORO84523.1"/>
    </source>
</evidence>
<dbReference type="GO" id="GO:0003677">
    <property type="term" value="F:DNA binding"/>
    <property type="evidence" value="ECO:0007669"/>
    <property type="project" value="InterPro"/>
</dbReference>
<evidence type="ECO:0000259" key="1">
    <source>
        <dbReference type="PROSITE" id="PS50943"/>
    </source>
</evidence>
<dbReference type="Pfam" id="PF01381">
    <property type="entry name" value="HTH_3"/>
    <property type="match status" value="1"/>
</dbReference>
<dbReference type="InterPro" id="IPR001387">
    <property type="entry name" value="Cro/C1-type_HTH"/>
</dbReference>
<dbReference type="CDD" id="cd00093">
    <property type="entry name" value="HTH_XRE"/>
    <property type="match status" value="1"/>
</dbReference>
<name>A0A1X1JCT3_STROR</name>